<dbReference type="GO" id="GO:0006006">
    <property type="term" value="P:glucose metabolic process"/>
    <property type="evidence" value="ECO:0007669"/>
    <property type="project" value="TreeGrafter"/>
</dbReference>
<dbReference type="AlphaFoldDB" id="A0A917ECL0"/>
<dbReference type="Gene3D" id="2.70.98.10">
    <property type="match status" value="1"/>
</dbReference>
<dbReference type="GO" id="GO:0005737">
    <property type="term" value="C:cytoplasm"/>
    <property type="evidence" value="ECO:0007669"/>
    <property type="project" value="TreeGrafter"/>
</dbReference>
<keyword evidence="13" id="KW-1185">Reference proteome</keyword>
<evidence type="ECO:0000256" key="5">
    <source>
        <dbReference type="ARBA" id="ARBA00014165"/>
    </source>
</evidence>
<evidence type="ECO:0000256" key="2">
    <source>
        <dbReference type="ARBA" id="ARBA00005028"/>
    </source>
</evidence>
<accession>A0A917ECL0</accession>
<dbReference type="GO" id="GO:0030246">
    <property type="term" value="F:carbohydrate binding"/>
    <property type="evidence" value="ECO:0007669"/>
    <property type="project" value="InterPro"/>
</dbReference>
<feature type="binding site" evidence="10">
    <location>
        <position position="250"/>
    </location>
    <ligand>
        <name>beta-D-galactose</name>
        <dbReference type="ChEBI" id="CHEBI:27667"/>
    </ligand>
</feature>
<dbReference type="InterPro" id="IPR014718">
    <property type="entry name" value="GH-type_carb-bd"/>
</dbReference>
<dbReference type="InterPro" id="IPR047215">
    <property type="entry name" value="Galactose_mutarotase-like"/>
</dbReference>
<evidence type="ECO:0000256" key="9">
    <source>
        <dbReference type="PIRSR" id="PIRSR005096-1"/>
    </source>
</evidence>
<comment type="pathway">
    <text evidence="2 8">Carbohydrate metabolism; hexose metabolism.</text>
</comment>
<protein>
    <recommendedName>
        <fullName evidence="5 8">Aldose 1-epimerase</fullName>
        <ecNumber evidence="4 8">5.1.3.3</ecNumber>
    </recommendedName>
</protein>
<reference evidence="12" key="1">
    <citation type="journal article" date="2014" name="Int. J. Syst. Evol. Microbiol.">
        <title>Complete genome sequence of Corynebacterium casei LMG S-19264T (=DSM 44701T), isolated from a smear-ripened cheese.</title>
        <authorList>
            <consortium name="US DOE Joint Genome Institute (JGI-PGF)"/>
            <person name="Walter F."/>
            <person name="Albersmeier A."/>
            <person name="Kalinowski J."/>
            <person name="Ruckert C."/>
        </authorList>
    </citation>
    <scope>NUCLEOTIDE SEQUENCE</scope>
    <source>
        <strain evidence="12">CGMCC 1.15533</strain>
    </source>
</reference>
<proteinExistence type="inferred from homology"/>
<dbReference type="EMBL" id="BMJN01000001">
    <property type="protein sequence ID" value="GGE23678.1"/>
    <property type="molecule type" value="Genomic_DNA"/>
</dbReference>
<dbReference type="SUPFAM" id="SSF74650">
    <property type="entry name" value="Galactose mutarotase-like"/>
    <property type="match status" value="1"/>
</dbReference>
<evidence type="ECO:0000313" key="12">
    <source>
        <dbReference type="EMBL" id="GGE23678.1"/>
    </source>
</evidence>
<feature type="active site" description="Proton acceptor" evidence="9">
    <location>
        <position position="307"/>
    </location>
</feature>
<dbReference type="PIRSF" id="PIRSF005096">
    <property type="entry name" value="GALM"/>
    <property type="match status" value="1"/>
</dbReference>
<evidence type="ECO:0000256" key="10">
    <source>
        <dbReference type="PIRSR" id="PIRSR005096-2"/>
    </source>
</evidence>
<keyword evidence="6 8" id="KW-0413">Isomerase</keyword>
<dbReference type="InterPro" id="IPR011013">
    <property type="entry name" value="Gal_mutarotase_sf_dom"/>
</dbReference>
<dbReference type="InterPro" id="IPR015443">
    <property type="entry name" value="Aldose_1-epimerase"/>
</dbReference>
<comment type="similarity">
    <text evidence="3 8">Belongs to the aldose epimerase family.</text>
</comment>
<feature type="binding site" evidence="11">
    <location>
        <begin position="177"/>
        <end position="179"/>
    </location>
    <ligand>
        <name>beta-D-galactose</name>
        <dbReference type="ChEBI" id="CHEBI:27667"/>
    </ligand>
</feature>
<feature type="active site" description="Proton donor" evidence="9">
    <location>
        <position position="177"/>
    </location>
</feature>
<dbReference type="InterPro" id="IPR018052">
    <property type="entry name" value="Ald1_epimerase_CS"/>
</dbReference>
<dbReference type="GO" id="GO:0004034">
    <property type="term" value="F:aldose 1-epimerase activity"/>
    <property type="evidence" value="ECO:0007669"/>
    <property type="project" value="UniProtKB-EC"/>
</dbReference>
<dbReference type="PANTHER" id="PTHR10091:SF0">
    <property type="entry name" value="GALACTOSE MUTAROTASE"/>
    <property type="match status" value="1"/>
</dbReference>
<evidence type="ECO:0000256" key="6">
    <source>
        <dbReference type="ARBA" id="ARBA00023235"/>
    </source>
</evidence>
<dbReference type="OrthoDB" id="9779408at2"/>
<gene>
    <name evidence="12" type="primary">galM</name>
    <name evidence="12" type="ORF">GCM10011510_00940</name>
</gene>
<dbReference type="EC" id="5.1.3.3" evidence="4 8"/>
<dbReference type="GO" id="GO:0033499">
    <property type="term" value="P:galactose catabolic process via UDP-galactose, Leloir pathway"/>
    <property type="evidence" value="ECO:0007669"/>
    <property type="project" value="TreeGrafter"/>
</dbReference>
<evidence type="ECO:0000256" key="11">
    <source>
        <dbReference type="PIRSR" id="PIRSR005096-3"/>
    </source>
</evidence>
<comment type="catalytic activity">
    <reaction evidence="1 8">
        <text>alpha-D-glucose = beta-D-glucose</text>
        <dbReference type="Rhea" id="RHEA:10264"/>
        <dbReference type="ChEBI" id="CHEBI:15903"/>
        <dbReference type="ChEBI" id="CHEBI:17925"/>
        <dbReference type="EC" id="5.1.3.3"/>
    </reaction>
</comment>
<evidence type="ECO:0000256" key="8">
    <source>
        <dbReference type="PIRNR" id="PIRNR005096"/>
    </source>
</evidence>
<evidence type="ECO:0000256" key="7">
    <source>
        <dbReference type="ARBA" id="ARBA00023277"/>
    </source>
</evidence>
<evidence type="ECO:0000256" key="1">
    <source>
        <dbReference type="ARBA" id="ARBA00001614"/>
    </source>
</evidence>
<keyword evidence="7 8" id="KW-0119">Carbohydrate metabolism</keyword>
<dbReference type="Proteomes" id="UP000660801">
    <property type="component" value="Unassembled WGS sequence"/>
</dbReference>
<evidence type="ECO:0000313" key="13">
    <source>
        <dbReference type="Proteomes" id="UP000660801"/>
    </source>
</evidence>
<sequence>MRAIRVDVFGQINGQEVHRYQLENEAGYRLSVMNYGATILEYQVPDRLGMTANIIVGYDSLQAYIGNSPKHGASIGPVAGRIGQAQFTLQGESYELEVNHATNCNHSGSTGWDSSIFQLEEKSDKSVTFYLERPDGTGGFPGNLKIWVTYGLSEEGEVEVSYQVQTDRDTLINPTNHSYFNLSGNVFQTVDDHELTIYSRGVYPVDEVSLPALQVDGQAEFVKNLQTGVGLGKVFASQDPQIAIVNGGLDHPFLLDKSNPVAVRLYHPSSGRELIVRTDCPVAVVYTANYPDNHGENRPLHNGIALEMQRLPNAIHRPEKEQVILRAGEIFTSTTTYQASVVTV</sequence>
<name>A0A917ECL0_9STRE</name>
<evidence type="ECO:0000256" key="3">
    <source>
        <dbReference type="ARBA" id="ARBA00006206"/>
    </source>
</evidence>
<reference evidence="12" key="2">
    <citation type="submission" date="2020-09" db="EMBL/GenBank/DDBJ databases">
        <authorList>
            <person name="Sun Q."/>
            <person name="Zhou Y."/>
        </authorList>
    </citation>
    <scope>NUCLEOTIDE SEQUENCE</scope>
    <source>
        <strain evidence="12">CGMCC 1.15533</strain>
    </source>
</reference>
<dbReference type="InterPro" id="IPR008183">
    <property type="entry name" value="Aldose_1/G6P_1-epimerase"/>
</dbReference>
<dbReference type="Pfam" id="PF01263">
    <property type="entry name" value="Aldose_epim"/>
    <property type="match status" value="1"/>
</dbReference>
<comment type="caution">
    <text evidence="12">The sequence shown here is derived from an EMBL/GenBank/DDBJ whole genome shotgun (WGS) entry which is preliminary data.</text>
</comment>
<organism evidence="12 13">
    <name type="scientific">Streptococcus himalayensis</name>
    <dbReference type="NCBI Taxonomy" id="1888195"/>
    <lineage>
        <taxon>Bacteria</taxon>
        <taxon>Bacillati</taxon>
        <taxon>Bacillota</taxon>
        <taxon>Bacilli</taxon>
        <taxon>Lactobacillales</taxon>
        <taxon>Streptococcaceae</taxon>
        <taxon>Streptococcus</taxon>
    </lineage>
</organism>
<dbReference type="PANTHER" id="PTHR10091">
    <property type="entry name" value="ALDOSE-1-EPIMERASE"/>
    <property type="match status" value="1"/>
</dbReference>
<dbReference type="RefSeq" id="WP_068990228.1">
    <property type="nucleotide sequence ID" value="NZ_BMJN01000001.1"/>
</dbReference>
<dbReference type="CDD" id="cd09019">
    <property type="entry name" value="galactose_mutarotase_like"/>
    <property type="match status" value="1"/>
</dbReference>
<evidence type="ECO:0000256" key="4">
    <source>
        <dbReference type="ARBA" id="ARBA00013185"/>
    </source>
</evidence>
<dbReference type="PROSITE" id="PS00545">
    <property type="entry name" value="ALDOSE_1_EPIMERASE"/>
    <property type="match status" value="1"/>
</dbReference>